<dbReference type="AlphaFoldDB" id="I8RK19"/>
<dbReference type="Gene3D" id="2.40.160.10">
    <property type="entry name" value="Porin"/>
    <property type="match status" value="1"/>
</dbReference>
<evidence type="ECO:0000313" key="1">
    <source>
        <dbReference type="EMBL" id="EIW20443.1"/>
    </source>
</evidence>
<dbReference type="RefSeq" id="WP_007930745.1">
    <property type="nucleotide sequence ID" value="NZ_AKVJ01000006.1"/>
</dbReference>
<sequence length="419" mass="46622">MKKKFGLLFAMATVINMATGNHFDGEPNGNVVHASTKAMDMNEVDPNSTAVLQGNPEKLEAEITQLTTEIIVHTESNAIGIDKKTTFLRNNADIESKATSRLNYATDADHTSFLNTGYIDQETYTALIDELMHVGMRSKHSDNKVNFDGEIRYHYASNNGSERWDRDSSGIRIYLGADAVLNKDWHAYGVLESKQSLRNYNNEFKLSRLYVVGKVGTSTVTAGSFGYLMAEGNIYDSGFEGIQIDFGGPVQYRLSYGETNDTKETAIATARYEDFDYNLEAGVYHYQRDDSKQNTIWTIGGNYNFSNFSIGAMALGSSLKDSKGNSNGYVLSLSYGELKSWRPGTYEIVAKSYNQPAGTYIAHGMNGIGSSMQGFKGYGVGINYTLKENFVAGIEHYKLTDRVSEAKGDTWWSHLTYYF</sequence>
<keyword evidence="2" id="KW-1185">Reference proteome</keyword>
<name>I8RK19_9FIRM</name>
<dbReference type="SUPFAM" id="SSF56935">
    <property type="entry name" value="Porins"/>
    <property type="match status" value="1"/>
</dbReference>
<comment type="caution">
    <text evidence="1">The sequence shown here is derived from an EMBL/GenBank/DDBJ whole genome shotgun (WGS) entry which is preliminary data.</text>
</comment>
<protein>
    <submittedName>
        <fullName evidence="1">Uncharacterized protein</fullName>
    </submittedName>
</protein>
<dbReference type="OrthoDB" id="1634655at2"/>
<organism evidence="1 2">
    <name type="scientific">Pelosinus fermentans B4</name>
    <dbReference type="NCBI Taxonomy" id="1149862"/>
    <lineage>
        <taxon>Bacteria</taxon>
        <taxon>Bacillati</taxon>
        <taxon>Bacillota</taxon>
        <taxon>Negativicutes</taxon>
        <taxon>Selenomonadales</taxon>
        <taxon>Sporomusaceae</taxon>
        <taxon>Pelosinus</taxon>
    </lineage>
</organism>
<accession>I8RK19</accession>
<gene>
    <name evidence="1" type="ORF">FB4_2061</name>
</gene>
<proteinExistence type="predicted"/>
<reference evidence="1 2" key="1">
    <citation type="journal article" date="2012" name="J. Bacteriol.">
        <title>Draft Genome Sequences for Two Metal-Reducing Pelosinus fermentans Strains Isolated from a Cr(VI)-Contaminated Site and for Type Strain R7.</title>
        <authorList>
            <person name="Brown S.D."/>
            <person name="Podar M."/>
            <person name="Klingeman D.M."/>
            <person name="Johnson C.M."/>
            <person name="Yang Z.K."/>
            <person name="Utturkar S.M."/>
            <person name="Land M.L."/>
            <person name="Mosher J.J."/>
            <person name="Hurt R.A.Jr."/>
            <person name="Phelps T.J."/>
            <person name="Palumbo A.V."/>
            <person name="Arkin A.P."/>
            <person name="Hazen T.C."/>
            <person name="Elias D.A."/>
        </authorList>
    </citation>
    <scope>NUCLEOTIDE SEQUENCE [LARGE SCALE GENOMIC DNA]</scope>
    <source>
        <strain evidence="1 2">B4</strain>
    </source>
</reference>
<dbReference type="Proteomes" id="UP000004324">
    <property type="component" value="Unassembled WGS sequence"/>
</dbReference>
<evidence type="ECO:0000313" key="2">
    <source>
        <dbReference type="Proteomes" id="UP000004324"/>
    </source>
</evidence>
<dbReference type="EMBL" id="AKVJ01000006">
    <property type="protein sequence ID" value="EIW20443.1"/>
    <property type="molecule type" value="Genomic_DNA"/>
</dbReference>
<dbReference type="PATRIC" id="fig|1149862.3.peg.335"/>
<dbReference type="InterPro" id="IPR023614">
    <property type="entry name" value="Porin_dom_sf"/>
</dbReference>